<sequence length="334" mass="37028">MSIASELKSQDLKKGRVSQAKGVVLVLLSVALIANTFLNIVPLSGEAWILWSGIVLLALFGLGKLFMGWVHISAVKQKIGEPFFGLLTMPEPKVPLQNDEEKYAFLVYGFYESSQVLQDDGEGVLKKDPLIRPEKEVKYSDALALNDFYGIYNEAESTVKSSLSTAWDINSAEEARETISGLWNGALEGADTAIMAYPHAEDLIQSLKEVGFDIKGIDAAKINVSGFDLVRTIWIARNSYVAGYIEADEVRAISRNVAEFTAANYANWNELGYSYLVSYLAWLYDAKPSLAYNMLQERVYAVSQYISSPHSPLAGTSLDELRTYFDSLPDNEEN</sequence>
<dbReference type="InterPro" id="IPR009677">
    <property type="entry name" value="DUF1266"/>
</dbReference>
<keyword evidence="1" id="KW-0812">Transmembrane</keyword>
<name>A0A1V3J7Q6_9PAST</name>
<dbReference type="Pfam" id="PF06889">
    <property type="entry name" value="DUF1266"/>
    <property type="match status" value="1"/>
</dbReference>
<evidence type="ECO:0000313" key="3">
    <source>
        <dbReference type="EMBL" id="OOF50943.1"/>
    </source>
</evidence>
<dbReference type="Proteomes" id="UP000188481">
    <property type="component" value="Unassembled WGS sequence"/>
</dbReference>
<evidence type="ECO:0000259" key="2">
    <source>
        <dbReference type="Pfam" id="PF06889"/>
    </source>
</evidence>
<evidence type="ECO:0000256" key="1">
    <source>
        <dbReference type="SAM" id="Phobius"/>
    </source>
</evidence>
<feature type="transmembrane region" description="Helical" evidence="1">
    <location>
        <begin position="20"/>
        <end position="42"/>
    </location>
</feature>
<proteinExistence type="predicted"/>
<feature type="transmembrane region" description="Helical" evidence="1">
    <location>
        <begin position="48"/>
        <end position="70"/>
    </location>
</feature>
<dbReference type="STRING" id="1908264.BKK54_04405"/>
<keyword evidence="1" id="KW-1133">Transmembrane helix</keyword>
<comment type="caution">
    <text evidence="3">The sequence shown here is derived from an EMBL/GenBank/DDBJ whole genome shotgun (WGS) entry which is preliminary data.</text>
</comment>
<organism evidence="3 4">
    <name type="scientific">Rodentibacter genomosp. 1</name>
    <dbReference type="NCBI Taxonomy" id="1908264"/>
    <lineage>
        <taxon>Bacteria</taxon>
        <taxon>Pseudomonadati</taxon>
        <taxon>Pseudomonadota</taxon>
        <taxon>Gammaproteobacteria</taxon>
        <taxon>Pasteurellales</taxon>
        <taxon>Pasteurellaceae</taxon>
        <taxon>Rodentibacter</taxon>
    </lineage>
</organism>
<protein>
    <recommendedName>
        <fullName evidence="2">DUF1266 domain-containing protein</fullName>
    </recommendedName>
</protein>
<gene>
    <name evidence="3" type="ORF">BKK54_04405</name>
</gene>
<dbReference type="EMBL" id="MLHN01000008">
    <property type="protein sequence ID" value="OOF50943.1"/>
    <property type="molecule type" value="Genomic_DNA"/>
</dbReference>
<accession>A0A1V3J7Q6</accession>
<keyword evidence="4" id="KW-1185">Reference proteome</keyword>
<feature type="domain" description="DUF1266" evidence="2">
    <location>
        <begin position="162"/>
        <end position="313"/>
    </location>
</feature>
<evidence type="ECO:0000313" key="4">
    <source>
        <dbReference type="Proteomes" id="UP000188481"/>
    </source>
</evidence>
<keyword evidence="1" id="KW-0472">Membrane</keyword>
<reference evidence="3 4" key="1">
    <citation type="submission" date="2016-10" db="EMBL/GenBank/DDBJ databases">
        <title>Rodentibacter gen. nov. and new species.</title>
        <authorList>
            <person name="Christensen H."/>
        </authorList>
    </citation>
    <scope>NUCLEOTIDE SEQUENCE [LARGE SCALE GENOMIC DNA]</scope>
    <source>
        <strain evidence="4">ppn416</strain>
    </source>
</reference>
<dbReference type="AlphaFoldDB" id="A0A1V3J7Q6"/>